<protein>
    <submittedName>
        <fullName evidence="4">T9SS type A sorting domain-containing protein</fullName>
    </submittedName>
</protein>
<proteinExistence type="predicted"/>
<accession>A0A6L3ZE69</accession>
<evidence type="ECO:0000256" key="1">
    <source>
        <dbReference type="ARBA" id="ARBA00022729"/>
    </source>
</evidence>
<dbReference type="Proteomes" id="UP000484164">
    <property type="component" value="Unassembled WGS sequence"/>
</dbReference>
<feature type="signal peptide" evidence="2">
    <location>
        <begin position="1"/>
        <end position="24"/>
    </location>
</feature>
<dbReference type="AlphaFoldDB" id="A0A6L3ZE69"/>
<organism evidence="4 5">
    <name type="scientific">Phaeocystidibacter marisrubri</name>
    <dbReference type="NCBI Taxonomy" id="1577780"/>
    <lineage>
        <taxon>Bacteria</taxon>
        <taxon>Pseudomonadati</taxon>
        <taxon>Bacteroidota</taxon>
        <taxon>Flavobacteriia</taxon>
        <taxon>Flavobacteriales</taxon>
        <taxon>Phaeocystidibacteraceae</taxon>
        <taxon>Phaeocystidibacter</taxon>
    </lineage>
</organism>
<reference evidence="4 5" key="1">
    <citation type="submission" date="2019-10" db="EMBL/GenBank/DDBJ databases">
        <title>Genome sequence of Phaeocystidibacter marisrubri JCM30614 (type strain).</title>
        <authorList>
            <person name="Bowman J.P."/>
        </authorList>
    </citation>
    <scope>NUCLEOTIDE SEQUENCE [LARGE SCALE GENOMIC DNA]</scope>
    <source>
        <strain evidence="4 5">JCM 30614</strain>
    </source>
</reference>
<sequence>MKRTLSIITLAAVGVVGLSLPGFTNNGGAPTGRSGSPGSNNNTCATGGCHGGGPSISAQTIDITSNIPATGFVENTDYTITITANANGSVGTKIGFEASVENASGSHQGTITATDILTQKTGANFITHRASGTTPTAGSSSWSFNWNSGTAEDQSAVYVAVNFANGNGTTSGDAIGTAMLTLDKASGIGMEENAIADVSVYPNPTADYLNISMETSSSVDYTILDLNGRVLENGTSESSEFRIGVNRLSKGNYILHLVSGSMATTERFTVK</sequence>
<comment type="caution">
    <text evidence="4">The sequence shown here is derived from an EMBL/GenBank/DDBJ whole genome shotgun (WGS) entry which is preliminary data.</text>
</comment>
<keyword evidence="1 2" id="KW-0732">Signal</keyword>
<evidence type="ECO:0000259" key="3">
    <source>
        <dbReference type="Pfam" id="PF18962"/>
    </source>
</evidence>
<dbReference type="NCBIfam" id="TIGR04183">
    <property type="entry name" value="Por_Secre_tail"/>
    <property type="match status" value="1"/>
</dbReference>
<feature type="domain" description="Secretion system C-terminal sorting" evidence="3">
    <location>
        <begin position="200"/>
        <end position="269"/>
    </location>
</feature>
<evidence type="ECO:0000313" key="4">
    <source>
        <dbReference type="EMBL" id="KAB2816125.1"/>
    </source>
</evidence>
<dbReference type="EMBL" id="WBVQ01000002">
    <property type="protein sequence ID" value="KAB2816125.1"/>
    <property type="molecule type" value="Genomic_DNA"/>
</dbReference>
<dbReference type="NCBIfam" id="NF041895">
    <property type="entry name" value="choice_anch_V"/>
    <property type="match status" value="1"/>
</dbReference>
<feature type="chain" id="PRO_5026729678" evidence="2">
    <location>
        <begin position="25"/>
        <end position="271"/>
    </location>
</feature>
<gene>
    <name evidence="4" type="ORF">F8C82_10575</name>
</gene>
<dbReference type="RefSeq" id="WP_151693553.1">
    <property type="nucleotide sequence ID" value="NZ_BMGX01000001.1"/>
</dbReference>
<name>A0A6L3ZE69_9FLAO</name>
<dbReference type="OrthoDB" id="1377410at2"/>
<keyword evidence="5" id="KW-1185">Reference proteome</keyword>
<evidence type="ECO:0000256" key="2">
    <source>
        <dbReference type="SAM" id="SignalP"/>
    </source>
</evidence>
<evidence type="ECO:0000313" key="5">
    <source>
        <dbReference type="Proteomes" id="UP000484164"/>
    </source>
</evidence>
<dbReference type="InterPro" id="IPR026444">
    <property type="entry name" value="Secre_tail"/>
</dbReference>
<dbReference type="Pfam" id="PF18962">
    <property type="entry name" value="Por_Secre_tail"/>
    <property type="match status" value="1"/>
</dbReference>